<dbReference type="EMBL" id="MUJZ01005382">
    <property type="protein sequence ID" value="OTF83055.1"/>
    <property type="molecule type" value="Genomic_DNA"/>
</dbReference>
<accession>A0A1Y3BV57</accession>
<dbReference type="AlphaFoldDB" id="A0A1Y3BV57"/>
<keyword evidence="3" id="KW-1185">Reference proteome</keyword>
<feature type="compositionally biased region" description="Polar residues" evidence="1">
    <location>
        <begin position="10"/>
        <end position="20"/>
    </location>
</feature>
<sequence length="242" mass="29087">MSSAMFDMNEPSTSQQNFLQTSSTTTKTMKPKLNLSNYRRQIRNRRIIAAGRLNKTTNGKLRKWKKLNLRRHANDDEVDLQKVIYSCSYQYYSDDYLMRIHQVLSNDLDYHIGYYNIEQQLSLPTHDQQIIDEFEINTFEDVHDFELYSKQQSLNYIEQMIEKRQQEKFQDQLAQVSYEEPDPNILHETFMDPTRVEELSKRRGRRPRKQNYCHFKNISLNESEFLSEEDEQLQLTNGQDYN</sequence>
<evidence type="ECO:0000256" key="1">
    <source>
        <dbReference type="SAM" id="MobiDB-lite"/>
    </source>
</evidence>
<evidence type="ECO:0000313" key="3">
    <source>
        <dbReference type="Proteomes" id="UP000194236"/>
    </source>
</evidence>
<evidence type="ECO:0000313" key="2">
    <source>
        <dbReference type="EMBL" id="OTF83055.1"/>
    </source>
</evidence>
<protein>
    <submittedName>
        <fullName evidence="2">Uncharacterized protein</fullName>
    </submittedName>
</protein>
<proteinExistence type="predicted"/>
<reference evidence="2 3" key="1">
    <citation type="submission" date="2017-03" db="EMBL/GenBank/DDBJ databases">
        <title>Genome Survey of Euroglyphus maynei.</title>
        <authorList>
            <person name="Arlian L.G."/>
            <person name="Morgan M.S."/>
            <person name="Rider S.D."/>
        </authorList>
    </citation>
    <scope>NUCLEOTIDE SEQUENCE [LARGE SCALE GENOMIC DNA]</scope>
    <source>
        <strain evidence="2">Arlian Lab</strain>
        <tissue evidence="2">Whole body</tissue>
    </source>
</reference>
<feature type="region of interest" description="Disordered" evidence="1">
    <location>
        <begin position="1"/>
        <end position="26"/>
    </location>
</feature>
<feature type="non-terminal residue" evidence="2">
    <location>
        <position position="242"/>
    </location>
</feature>
<comment type="caution">
    <text evidence="2">The sequence shown here is derived from an EMBL/GenBank/DDBJ whole genome shotgun (WGS) entry which is preliminary data.</text>
</comment>
<dbReference type="Proteomes" id="UP000194236">
    <property type="component" value="Unassembled WGS sequence"/>
</dbReference>
<gene>
    <name evidence="2" type="ORF">BLA29_008540</name>
</gene>
<name>A0A1Y3BV57_EURMA</name>
<organism evidence="2 3">
    <name type="scientific">Euroglyphus maynei</name>
    <name type="common">Mayne's house dust mite</name>
    <dbReference type="NCBI Taxonomy" id="6958"/>
    <lineage>
        <taxon>Eukaryota</taxon>
        <taxon>Metazoa</taxon>
        <taxon>Ecdysozoa</taxon>
        <taxon>Arthropoda</taxon>
        <taxon>Chelicerata</taxon>
        <taxon>Arachnida</taxon>
        <taxon>Acari</taxon>
        <taxon>Acariformes</taxon>
        <taxon>Sarcoptiformes</taxon>
        <taxon>Astigmata</taxon>
        <taxon>Psoroptidia</taxon>
        <taxon>Analgoidea</taxon>
        <taxon>Pyroglyphidae</taxon>
        <taxon>Pyroglyphinae</taxon>
        <taxon>Euroglyphus</taxon>
    </lineage>
</organism>